<organism evidence="2 3">
    <name type="scientific">Chitinilyticum piscinae</name>
    <dbReference type="NCBI Taxonomy" id="2866724"/>
    <lineage>
        <taxon>Bacteria</taxon>
        <taxon>Pseudomonadati</taxon>
        <taxon>Pseudomonadota</taxon>
        <taxon>Betaproteobacteria</taxon>
        <taxon>Neisseriales</taxon>
        <taxon>Chitinibacteraceae</taxon>
        <taxon>Chitinilyticum</taxon>
    </lineage>
</organism>
<protein>
    <submittedName>
        <fullName evidence="2">Uncharacterized protein</fullName>
    </submittedName>
</protein>
<evidence type="ECO:0000313" key="2">
    <source>
        <dbReference type="EMBL" id="MBE9610839.1"/>
    </source>
</evidence>
<proteinExistence type="predicted"/>
<name>A0A8J7KGX6_9NEIS</name>
<sequence length="175" mass="20551">MHSPNHPHPQIVSTTLALRALSLDAFLEEQWLLDWEEHAYLAAQDAALEAHLEEQLLQDREEYAYLAAQDAALEAHLEEQLLQDWEEHAYLAAQDTALEVHLEEQLLRNWQEHANQTEQEILHPHNQKYEIVAAPEDENPEWQEQWQDAQSDMDDYSRSEEEGWFYADEDGHDKS</sequence>
<evidence type="ECO:0000256" key="1">
    <source>
        <dbReference type="SAM" id="MobiDB-lite"/>
    </source>
</evidence>
<keyword evidence="3" id="KW-1185">Reference proteome</keyword>
<dbReference type="RefSeq" id="WP_194117387.1">
    <property type="nucleotide sequence ID" value="NZ_JADFUA010000014.1"/>
</dbReference>
<dbReference type="EMBL" id="JADFUA010000014">
    <property type="protein sequence ID" value="MBE9610839.1"/>
    <property type="molecule type" value="Genomic_DNA"/>
</dbReference>
<feature type="region of interest" description="Disordered" evidence="1">
    <location>
        <begin position="134"/>
        <end position="175"/>
    </location>
</feature>
<comment type="caution">
    <text evidence="2">The sequence shown here is derived from an EMBL/GenBank/DDBJ whole genome shotgun (WGS) entry which is preliminary data.</text>
</comment>
<dbReference type="AlphaFoldDB" id="A0A8J7KGX6"/>
<reference evidence="2 3" key="1">
    <citation type="submission" date="2020-10" db="EMBL/GenBank/DDBJ databases">
        <title>The genome sequence of Chitinilyticum litopenaei 4Y14.</title>
        <authorList>
            <person name="Liu Y."/>
        </authorList>
    </citation>
    <scope>NUCLEOTIDE SEQUENCE [LARGE SCALE GENOMIC DNA]</scope>
    <source>
        <strain evidence="2 3">4Y14</strain>
    </source>
</reference>
<evidence type="ECO:0000313" key="3">
    <source>
        <dbReference type="Proteomes" id="UP000604481"/>
    </source>
</evidence>
<gene>
    <name evidence="2" type="ORF">INR99_15980</name>
</gene>
<accession>A0A8J7KGX6</accession>
<dbReference type="Proteomes" id="UP000604481">
    <property type="component" value="Unassembled WGS sequence"/>
</dbReference>